<dbReference type="GO" id="GO:0008237">
    <property type="term" value="F:metallopeptidase activity"/>
    <property type="evidence" value="ECO:0007669"/>
    <property type="project" value="UniProtKB-KW"/>
</dbReference>
<keyword evidence="8" id="KW-0862">Zinc</keyword>
<dbReference type="PANTHER" id="PTHR39188:SF3">
    <property type="entry name" value="STAGE IV SPORULATION PROTEIN FB"/>
    <property type="match status" value="1"/>
</dbReference>
<dbReference type="GO" id="GO:0006508">
    <property type="term" value="P:proteolysis"/>
    <property type="evidence" value="ECO:0007669"/>
    <property type="project" value="UniProtKB-KW"/>
</dbReference>
<keyword evidence="15" id="KW-1185">Reference proteome</keyword>
<comment type="cofactor">
    <cofactor evidence="1">
        <name>Zn(2+)</name>
        <dbReference type="ChEBI" id="CHEBI:29105"/>
    </cofactor>
</comment>
<feature type="transmembrane region" description="Helical" evidence="12">
    <location>
        <begin position="238"/>
        <end position="258"/>
    </location>
</feature>
<gene>
    <name evidence="14" type="ORF">SV7mr_43630</name>
</gene>
<name>A0A517T0G0_9BACT</name>
<comment type="subcellular location">
    <subcellularLocation>
        <location evidence="2">Membrane</location>
        <topology evidence="2">Multi-pass membrane protein</topology>
    </subcellularLocation>
</comment>
<dbReference type="Pfam" id="PF02163">
    <property type="entry name" value="Peptidase_M50"/>
    <property type="match status" value="1"/>
</dbReference>
<evidence type="ECO:0000259" key="13">
    <source>
        <dbReference type="Pfam" id="PF02163"/>
    </source>
</evidence>
<evidence type="ECO:0000256" key="9">
    <source>
        <dbReference type="ARBA" id="ARBA00022989"/>
    </source>
</evidence>
<reference evidence="14 15" key="1">
    <citation type="submission" date="2019-02" db="EMBL/GenBank/DDBJ databases">
        <title>Deep-cultivation of Planctomycetes and their phenomic and genomic characterization uncovers novel biology.</title>
        <authorList>
            <person name="Wiegand S."/>
            <person name="Jogler M."/>
            <person name="Boedeker C."/>
            <person name="Pinto D."/>
            <person name="Vollmers J."/>
            <person name="Rivas-Marin E."/>
            <person name="Kohn T."/>
            <person name="Peeters S.H."/>
            <person name="Heuer A."/>
            <person name="Rast P."/>
            <person name="Oberbeckmann S."/>
            <person name="Bunk B."/>
            <person name="Jeske O."/>
            <person name="Meyerdierks A."/>
            <person name="Storesund J.E."/>
            <person name="Kallscheuer N."/>
            <person name="Luecker S."/>
            <person name="Lage O.M."/>
            <person name="Pohl T."/>
            <person name="Merkel B.J."/>
            <person name="Hornburger P."/>
            <person name="Mueller R.-W."/>
            <person name="Bruemmer F."/>
            <person name="Labrenz M."/>
            <person name="Spormann A.M."/>
            <person name="Op den Camp H."/>
            <person name="Overmann J."/>
            <person name="Amann R."/>
            <person name="Jetten M.S.M."/>
            <person name="Mascher T."/>
            <person name="Medema M.H."/>
            <person name="Devos D.P."/>
            <person name="Kaster A.-K."/>
            <person name="Ovreas L."/>
            <person name="Rohde M."/>
            <person name="Galperin M.Y."/>
            <person name="Jogler C."/>
        </authorList>
    </citation>
    <scope>NUCLEOTIDE SEQUENCE [LARGE SCALE GENOMIC DNA]</scope>
    <source>
        <strain evidence="14 15">SV_7m_r</strain>
    </source>
</reference>
<evidence type="ECO:0000256" key="5">
    <source>
        <dbReference type="ARBA" id="ARBA00022692"/>
    </source>
</evidence>
<feature type="transmembrane region" description="Helical" evidence="12">
    <location>
        <begin position="48"/>
        <end position="67"/>
    </location>
</feature>
<dbReference type="Proteomes" id="UP000315003">
    <property type="component" value="Chromosome"/>
</dbReference>
<accession>A0A517T0G0</accession>
<comment type="similarity">
    <text evidence="3">Belongs to the peptidase M50B family.</text>
</comment>
<dbReference type="GO" id="GO:0046872">
    <property type="term" value="F:metal ion binding"/>
    <property type="evidence" value="ECO:0007669"/>
    <property type="project" value="UniProtKB-KW"/>
</dbReference>
<keyword evidence="7" id="KW-0378">Hydrolase</keyword>
<keyword evidence="6" id="KW-0479">Metal-binding</keyword>
<dbReference type="AlphaFoldDB" id="A0A517T0G0"/>
<dbReference type="InterPro" id="IPR008915">
    <property type="entry name" value="Peptidase_M50"/>
</dbReference>
<feature type="transmembrane region" description="Helical" evidence="12">
    <location>
        <begin position="172"/>
        <end position="193"/>
    </location>
</feature>
<evidence type="ECO:0000313" key="15">
    <source>
        <dbReference type="Proteomes" id="UP000315003"/>
    </source>
</evidence>
<evidence type="ECO:0000256" key="3">
    <source>
        <dbReference type="ARBA" id="ARBA00007931"/>
    </source>
</evidence>
<evidence type="ECO:0000313" key="14">
    <source>
        <dbReference type="EMBL" id="QDT61822.1"/>
    </source>
</evidence>
<evidence type="ECO:0000256" key="10">
    <source>
        <dbReference type="ARBA" id="ARBA00023049"/>
    </source>
</evidence>
<feature type="transmembrane region" description="Helical" evidence="12">
    <location>
        <begin position="213"/>
        <end position="231"/>
    </location>
</feature>
<evidence type="ECO:0000256" key="8">
    <source>
        <dbReference type="ARBA" id="ARBA00022833"/>
    </source>
</evidence>
<keyword evidence="10" id="KW-0482">Metalloprotease</keyword>
<sequence>MLLSEPQESPYDLRFILLGFPVRIAWTFWIAALVLGYNLCYAFSAGNLTVPALLVMWSACIFASILIHELGHALAFRHYGINASIVLYHFGGLAIPTSFSSLGGSSMRLSPKQDIVISLAGPLLQIASAMVIFLLIRVSGYQFLGLQLFPQFIVDLPWISEGEPMQNRAIDALVTFYLYPSIMWAVLNLLPIWPLDGGRIARSVFLLNRGTEIHSLWLSVITAGAVGLYFMRQQGNQMTGLFFLMFAISSFQMIQSAGGGPRRW</sequence>
<feature type="transmembrane region" description="Helical" evidence="12">
    <location>
        <begin position="115"/>
        <end position="136"/>
    </location>
</feature>
<dbReference type="RefSeq" id="WP_145276150.1">
    <property type="nucleotide sequence ID" value="NZ_CP036272.1"/>
</dbReference>
<dbReference type="SUPFAM" id="SSF55486">
    <property type="entry name" value="Metalloproteases ('zincins'), catalytic domain"/>
    <property type="match status" value="1"/>
</dbReference>
<evidence type="ECO:0000256" key="2">
    <source>
        <dbReference type="ARBA" id="ARBA00004141"/>
    </source>
</evidence>
<evidence type="ECO:0000256" key="12">
    <source>
        <dbReference type="SAM" id="Phobius"/>
    </source>
</evidence>
<dbReference type="PANTHER" id="PTHR39188">
    <property type="entry name" value="MEMBRANE-ASSOCIATED ZINC METALLOPROTEASE M50B"/>
    <property type="match status" value="1"/>
</dbReference>
<organism evidence="14 15">
    <name type="scientific">Stieleria bergensis</name>
    <dbReference type="NCBI Taxonomy" id="2528025"/>
    <lineage>
        <taxon>Bacteria</taxon>
        <taxon>Pseudomonadati</taxon>
        <taxon>Planctomycetota</taxon>
        <taxon>Planctomycetia</taxon>
        <taxon>Pirellulales</taxon>
        <taxon>Pirellulaceae</taxon>
        <taxon>Stieleria</taxon>
    </lineage>
</organism>
<dbReference type="EMBL" id="CP036272">
    <property type="protein sequence ID" value="QDT61822.1"/>
    <property type="molecule type" value="Genomic_DNA"/>
</dbReference>
<evidence type="ECO:0000256" key="6">
    <source>
        <dbReference type="ARBA" id="ARBA00022723"/>
    </source>
</evidence>
<feature type="transmembrane region" description="Helical" evidence="12">
    <location>
        <begin position="79"/>
        <end position="103"/>
    </location>
</feature>
<dbReference type="OrthoDB" id="166377at2"/>
<protein>
    <submittedName>
        <fullName evidence="14">Peptidase family M50</fullName>
    </submittedName>
</protein>
<feature type="domain" description="Peptidase M50" evidence="13">
    <location>
        <begin position="59"/>
        <end position="206"/>
    </location>
</feature>
<keyword evidence="9 12" id="KW-1133">Transmembrane helix</keyword>
<keyword evidence="11 12" id="KW-0472">Membrane</keyword>
<proteinExistence type="inferred from homology"/>
<keyword evidence="4" id="KW-0645">Protease</keyword>
<dbReference type="GO" id="GO:0016020">
    <property type="term" value="C:membrane"/>
    <property type="evidence" value="ECO:0007669"/>
    <property type="project" value="UniProtKB-SubCell"/>
</dbReference>
<evidence type="ECO:0000256" key="1">
    <source>
        <dbReference type="ARBA" id="ARBA00001947"/>
    </source>
</evidence>
<evidence type="ECO:0000256" key="7">
    <source>
        <dbReference type="ARBA" id="ARBA00022801"/>
    </source>
</evidence>
<feature type="transmembrane region" description="Helical" evidence="12">
    <location>
        <begin position="20"/>
        <end position="41"/>
    </location>
</feature>
<evidence type="ECO:0000256" key="4">
    <source>
        <dbReference type="ARBA" id="ARBA00022670"/>
    </source>
</evidence>
<keyword evidence="5 12" id="KW-0812">Transmembrane</keyword>
<evidence type="ECO:0000256" key="11">
    <source>
        <dbReference type="ARBA" id="ARBA00023136"/>
    </source>
</evidence>